<evidence type="ECO:0000259" key="5">
    <source>
        <dbReference type="Pfam" id="PF00135"/>
    </source>
</evidence>
<dbReference type="Gene3D" id="3.40.50.1820">
    <property type="entry name" value="alpha/beta hydrolase"/>
    <property type="match status" value="2"/>
</dbReference>
<dbReference type="OrthoDB" id="6846267at2759"/>
<reference evidence="6" key="1">
    <citation type="submission" date="2021-10" db="EMBL/GenBank/DDBJ databases">
        <title>Tropical sea cucumber genome reveals ecological adaptation and Cuvierian tubules defense mechanism.</title>
        <authorList>
            <person name="Chen T."/>
        </authorList>
    </citation>
    <scope>NUCLEOTIDE SEQUENCE</scope>
    <source>
        <strain evidence="6">Nanhai2018</strain>
        <tissue evidence="6">Muscle</tissue>
    </source>
</reference>
<dbReference type="PROSITE" id="PS00941">
    <property type="entry name" value="CARBOXYLESTERASE_B_2"/>
    <property type="match status" value="2"/>
</dbReference>
<dbReference type="Pfam" id="PF00135">
    <property type="entry name" value="COesterase"/>
    <property type="match status" value="2"/>
</dbReference>
<dbReference type="PANTHER" id="PTHR43918">
    <property type="entry name" value="ACETYLCHOLINESTERASE"/>
    <property type="match status" value="1"/>
</dbReference>
<dbReference type="AlphaFoldDB" id="A0A9Q1BSW6"/>
<sequence>MTNLASVMVSFLSSYFICGATQPTATLNDGTVLLGVSESFNSDLLPVNRKIESFYGIPYAEAPIGPLRFKPSVPKMRMESPFDASKVGRSCMQPDPATHGIRMVNEDFSEDCLFLDVIVPKSTLEKAPVFVWIHGGGFTIGAGEMSRGTFLTFAAYSNIIIVTFNYRLGPFGFLTTDDGLIPGNIGLMDQQLALKWVNKNIEAFGGDPNKVTIGGVSAGSASVAFHSLSPGSKGLFRYGIMESGSPFDPWITYRHGEEARLEVRTLSKLIGCSPENVEDDAEMLDCLMKVPARDIIENICMIGQELGNPFFPPPGPTVDGVFLPNDVSSIIEEGTLNGESYIVGTNADEGTLLLLTLFPDKDVKPVVNSTMLSSVLSSYLGDIPDPLVLDLIKTIYTVDPTDLTDQKRDDFFHEATQYLGDLMFTCGASTYSRLASLTKSVYRYTMTFVPTNNFLDIKWAGAAHGDEVQYLLGGPFQEWAVHRTTDEEREMSRKPSENEMAHLVCFFFLLSLFSFSVATRPTVTLKDGTVLKGVNEEVNSDLLPVHSEIESFYGIPYAEPPVGPLRFKPPLPKEPLDSPFEAVKVGRSCMQADPEIHGLRLTNEELSEDCLFLDVIVPKSKVNHSLYLISNS</sequence>
<dbReference type="PANTHER" id="PTHR43918:SF4">
    <property type="entry name" value="CARBOXYLIC ESTER HYDROLASE"/>
    <property type="match status" value="1"/>
</dbReference>
<dbReference type="SUPFAM" id="SSF53474">
    <property type="entry name" value="alpha/beta-Hydrolases"/>
    <property type="match status" value="2"/>
</dbReference>
<evidence type="ECO:0000256" key="3">
    <source>
        <dbReference type="ARBA" id="ARBA00022801"/>
    </source>
</evidence>
<dbReference type="EC" id="3.1.1.-" evidence="4"/>
<keyword evidence="2" id="KW-0719">Serine esterase</keyword>
<feature type="signal peptide" evidence="4">
    <location>
        <begin position="1"/>
        <end position="20"/>
    </location>
</feature>
<gene>
    <name evidence="6" type="ORF">HOLleu_25474</name>
</gene>
<organism evidence="6 7">
    <name type="scientific">Holothuria leucospilota</name>
    <name type="common">Black long sea cucumber</name>
    <name type="synonym">Mertensiothuria leucospilota</name>
    <dbReference type="NCBI Taxonomy" id="206669"/>
    <lineage>
        <taxon>Eukaryota</taxon>
        <taxon>Metazoa</taxon>
        <taxon>Echinodermata</taxon>
        <taxon>Eleutherozoa</taxon>
        <taxon>Echinozoa</taxon>
        <taxon>Holothuroidea</taxon>
        <taxon>Aspidochirotacea</taxon>
        <taxon>Aspidochirotida</taxon>
        <taxon>Holothuriidae</taxon>
        <taxon>Holothuria</taxon>
    </lineage>
</organism>
<protein>
    <recommendedName>
        <fullName evidence="4">Carboxylic ester hydrolase</fullName>
        <ecNumber evidence="4">3.1.1.-</ecNumber>
    </recommendedName>
</protein>
<evidence type="ECO:0000313" key="6">
    <source>
        <dbReference type="EMBL" id="KAJ8032060.1"/>
    </source>
</evidence>
<evidence type="ECO:0000313" key="7">
    <source>
        <dbReference type="Proteomes" id="UP001152320"/>
    </source>
</evidence>
<feature type="domain" description="Carboxylesterase type B" evidence="5">
    <location>
        <begin position="521"/>
        <end position="622"/>
    </location>
</feature>
<evidence type="ECO:0000256" key="1">
    <source>
        <dbReference type="ARBA" id="ARBA00005964"/>
    </source>
</evidence>
<dbReference type="GO" id="GO:0052689">
    <property type="term" value="F:carboxylic ester hydrolase activity"/>
    <property type="evidence" value="ECO:0007669"/>
    <property type="project" value="UniProtKB-KW"/>
</dbReference>
<dbReference type="InterPro" id="IPR050654">
    <property type="entry name" value="AChE-related_enzymes"/>
</dbReference>
<keyword evidence="4" id="KW-0732">Signal</keyword>
<feature type="chain" id="PRO_5040544615" description="Carboxylic ester hydrolase" evidence="4">
    <location>
        <begin position="21"/>
        <end position="632"/>
    </location>
</feature>
<feature type="domain" description="Carboxylesterase type B" evidence="5">
    <location>
        <begin position="49"/>
        <end position="494"/>
    </location>
</feature>
<keyword evidence="7" id="KW-1185">Reference proteome</keyword>
<comment type="similarity">
    <text evidence="1 4">Belongs to the type-B carboxylesterase/lipase family.</text>
</comment>
<dbReference type="InterPro" id="IPR002018">
    <property type="entry name" value="CarbesteraseB"/>
</dbReference>
<dbReference type="InterPro" id="IPR019826">
    <property type="entry name" value="Carboxylesterase_B_AS"/>
</dbReference>
<proteinExistence type="inferred from homology"/>
<dbReference type="EMBL" id="JAIZAY010000012">
    <property type="protein sequence ID" value="KAJ8032060.1"/>
    <property type="molecule type" value="Genomic_DNA"/>
</dbReference>
<accession>A0A9Q1BSW6</accession>
<dbReference type="InterPro" id="IPR029058">
    <property type="entry name" value="AB_hydrolase_fold"/>
</dbReference>
<keyword evidence="3 4" id="KW-0378">Hydrolase</keyword>
<dbReference type="InterPro" id="IPR019819">
    <property type="entry name" value="Carboxylesterase_B_CS"/>
</dbReference>
<name>A0A9Q1BSW6_HOLLE</name>
<evidence type="ECO:0000256" key="2">
    <source>
        <dbReference type="ARBA" id="ARBA00022487"/>
    </source>
</evidence>
<comment type="caution">
    <text evidence="6">The sequence shown here is derived from an EMBL/GenBank/DDBJ whole genome shotgun (WGS) entry which is preliminary data.</text>
</comment>
<dbReference type="Proteomes" id="UP001152320">
    <property type="component" value="Chromosome 12"/>
</dbReference>
<evidence type="ECO:0000256" key="4">
    <source>
        <dbReference type="RuleBase" id="RU361235"/>
    </source>
</evidence>
<dbReference type="PROSITE" id="PS00122">
    <property type="entry name" value="CARBOXYLESTERASE_B_1"/>
    <property type="match status" value="1"/>
</dbReference>